<reference evidence="1" key="1">
    <citation type="submission" date="2021-02" db="EMBL/GenBank/DDBJ databases">
        <authorList>
            <person name="Nowell W R."/>
        </authorList>
    </citation>
    <scope>NUCLEOTIDE SEQUENCE</scope>
</reference>
<sequence length="72" mass="8695">MDDLTFLRKRRRSPIFSISVNHNIKYFILEPVVMERILLVTVYPNLAELKLFNFEQQIASKYFTRKHLTYTS</sequence>
<organism evidence="1 2">
    <name type="scientific">Rotaria socialis</name>
    <dbReference type="NCBI Taxonomy" id="392032"/>
    <lineage>
        <taxon>Eukaryota</taxon>
        <taxon>Metazoa</taxon>
        <taxon>Spiralia</taxon>
        <taxon>Gnathifera</taxon>
        <taxon>Rotifera</taxon>
        <taxon>Eurotatoria</taxon>
        <taxon>Bdelloidea</taxon>
        <taxon>Philodinida</taxon>
        <taxon>Philodinidae</taxon>
        <taxon>Rotaria</taxon>
    </lineage>
</organism>
<dbReference type="EMBL" id="CAJOBR010004420">
    <property type="protein sequence ID" value="CAF4780923.1"/>
    <property type="molecule type" value="Genomic_DNA"/>
</dbReference>
<accession>A0A821NAR8</accession>
<proteinExistence type="predicted"/>
<name>A0A821NAR8_9BILA</name>
<dbReference type="AlphaFoldDB" id="A0A821NAR8"/>
<protein>
    <submittedName>
        <fullName evidence="1">Uncharacterized protein</fullName>
    </submittedName>
</protein>
<gene>
    <name evidence="1" type="ORF">QYT958_LOCUS22713</name>
</gene>
<evidence type="ECO:0000313" key="2">
    <source>
        <dbReference type="Proteomes" id="UP000663848"/>
    </source>
</evidence>
<comment type="caution">
    <text evidence="1">The sequence shown here is derived from an EMBL/GenBank/DDBJ whole genome shotgun (WGS) entry which is preliminary data.</text>
</comment>
<dbReference type="Proteomes" id="UP000663848">
    <property type="component" value="Unassembled WGS sequence"/>
</dbReference>
<evidence type="ECO:0000313" key="1">
    <source>
        <dbReference type="EMBL" id="CAF4780923.1"/>
    </source>
</evidence>